<organism evidence="3 4">
    <name type="scientific">Mesorhizobium alhagi CCNWXJ12-2</name>
    <dbReference type="NCBI Taxonomy" id="1107882"/>
    <lineage>
        <taxon>Bacteria</taxon>
        <taxon>Pseudomonadati</taxon>
        <taxon>Pseudomonadota</taxon>
        <taxon>Alphaproteobacteria</taxon>
        <taxon>Hyphomicrobiales</taxon>
        <taxon>Phyllobacteriaceae</taxon>
        <taxon>Allomesorhizobium</taxon>
    </lineage>
</organism>
<evidence type="ECO:0000256" key="1">
    <source>
        <dbReference type="ARBA" id="ARBA00007689"/>
    </source>
</evidence>
<dbReference type="Gene3D" id="3.30.70.1060">
    <property type="entry name" value="Dimeric alpha+beta barrel"/>
    <property type="match status" value="1"/>
</dbReference>
<accession>H0HP32</accession>
<dbReference type="PATRIC" id="fig|1107882.3.peg.1876"/>
<comment type="similarity">
    <text evidence="1">Belongs to the YciI family.</text>
</comment>
<dbReference type="InterPro" id="IPR005545">
    <property type="entry name" value="YCII"/>
</dbReference>
<dbReference type="AlphaFoldDB" id="H0HP32"/>
<dbReference type="SUPFAM" id="SSF54909">
    <property type="entry name" value="Dimeric alpha+beta barrel"/>
    <property type="match status" value="1"/>
</dbReference>
<dbReference type="PANTHER" id="PTHR35174:SF3">
    <property type="entry name" value="BLL7171 PROTEIN"/>
    <property type="match status" value="1"/>
</dbReference>
<dbReference type="EMBL" id="AHAM01000065">
    <property type="protein sequence ID" value="EHK57517.1"/>
    <property type="molecule type" value="Genomic_DNA"/>
</dbReference>
<dbReference type="PANTHER" id="PTHR35174">
    <property type="entry name" value="BLL7171 PROTEIN-RELATED"/>
    <property type="match status" value="1"/>
</dbReference>
<gene>
    <name evidence="3" type="ORF">MAXJ12_09548</name>
</gene>
<dbReference type="Proteomes" id="UP000003250">
    <property type="component" value="Unassembled WGS sequence"/>
</dbReference>
<sequence>MRQTMKYALLVYLEEAKFDVMTQRERDGYVNASLDHDAELKRSGHLIMAQALKTPPHAVSVRKREGRVSVTDGPFAETKEHLGGFMLIEARDLNEAIKIAGDDPLARIGTIEVRPFEELTYIDIPEEEKR</sequence>
<name>H0HP32_9HYPH</name>
<protein>
    <submittedName>
        <fullName evidence="3">YCII-related protein</fullName>
    </submittedName>
</protein>
<feature type="domain" description="YCII-related" evidence="2">
    <location>
        <begin position="5"/>
        <end position="118"/>
    </location>
</feature>
<evidence type="ECO:0000313" key="3">
    <source>
        <dbReference type="EMBL" id="EHK57517.1"/>
    </source>
</evidence>
<evidence type="ECO:0000313" key="4">
    <source>
        <dbReference type="Proteomes" id="UP000003250"/>
    </source>
</evidence>
<reference evidence="3 4" key="1">
    <citation type="journal article" date="2012" name="J. Bacteriol.">
        <title>Draft Genome Sequence of Mesorhizobium alhagi CCNWXJ12-2T, a Novel Salt-Resistant Species Isolated from the Desert of Northwestern China.</title>
        <authorList>
            <person name="Zhou M."/>
            <person name="Chen W."/>
            <person name="Chen H."/>
            <person name="Wei G."/>
        </authorList>
    </citation>
    <scope>NUCLEOTIDE SEQUENCE [LARGE SCALE GENOMIC DNA]</scope>
    <source>
        <strain evidence="3 4">CCNWXJ12-2</strain>
    </source>
</reference>
<proteinExistence type="inferred from homology"/>
<keyword evidence="4" id="KW-1185">Reference proteome</keyword>
<dbReference type="InterPro" id="IPR011008">
    <property type="entry name" value="Dimeric_a/b-barrel"/>
</dbReference>
<evidence type="ECO:0000259" key="2">
    <source>
        <dbReference type="Pfam" id="PF03795"/>
    </source>
</evidence>
<dbReference type="Pfam" id="PF03795">
    <property type="entry name" value="YCII"/>
    <property type="match status" value="1"/>
</dbReference>